<evidence type="ECO:0000259" key="6">
    <source>
        <dbReference type="Pfam" id="PF21982"/>
    </source>
</evidence>
<reference evidence="7" key="1">
    <citation type="submission" date="2020-04" db="EMBL/GenBank/DDBJ databases">
        <title>Deep metagenomics examines the oral microbiome during advanced dental caries in children, revealing novel taxa and co-occurrences with host molecules.</title>
        <authorList>
            <person name="Baker J.L."/>
            <person name="Morton J.T."/>
            <person name="Dinis M."/>
            <person name="Alvarez R."/>
            <person name="Tran N.C."/>
            <person name="Knight R."/>
            <person name="Edlund A."/>
        </authorList>
    </citation>
    <scope>NUCLEOTIDE SEQUENCE</scope>
    <source>
        <strain evidence="7">JCVI_23_bin.16</strain>
    </source>
</reference>
<evidence type="ECO:0000256" key="1">
    <source>
        <dbReference type="ARBA" id="ARBA00003529"/>
    </source>
</evidence>
<comment type="similarity">
    <text evidence="3">Belongs to the RecX family.</text>
</comment>
<dbReference type="InterPro" id="IPR003783">
    <property type="entry name" value="Regulatory_RecX"/>
</dbReference>
<dbReference type="Gene3D" id="1.10.10.10">
    <property type="entry name" value="Winged helix-like DNA-binding domain superfamily/Winged helix DNA-binding domain"/>
    <property type="match status" value="1"/>
</dbReference>
<dbReference type="GO" id="GO:0005737">
    <property type="term" value="C:cytoplasm"/>
    <property type="evidence" value="ECO:0007669"/>
    <property type="project" value="UniProtKB-SubCell"/>
</dbReference>
<dbReference type="AlphaFoldDB" id="A0A929QUN8"/>
<gene>
    <name evidence="7" type="ORF">HXK00_09050</name>
</gene>
<name>A0A929QUN8_ABIDE</name>
<dbReference type="Proteomes" id="UP000757900">
    <property type="component" value="Unassembled WGS sequence"/>
</dbReference>
<protein>
    <recommendedName>
        <fullName evidence="4">Regulatory protein RecX</fullName>
    </recommendedName>
</protein>
<evidence type="ECO:0000256" key="2">
    <source>
        <dbReference type="ARBA" id="ARBA00004496"/>
    </source>
</evidence>
<dbReference type="GO" id="GO:0006282">
    <property type="term" value="P:regulation of DNA repair"/>
    <property type="evidence" value="ECO:0007669"/>
    <property type="project" value="InterPro"/>
</dbReference>
<evidence type="ECO:0000256" key="5">
    <source>
        <dbReference type="ARBA" id="ARBA00022490"/>
    </source>
</evidence>
<dbReference type="InterPro" id="IPR053926">
    <property type="entry name" value="RecX_HTH_1st"/>
</dbReference>
<proteinExistence type="inferred from homology"/>
<evidence type="ECO:0000256" key="4">
    <source>
        <dbReference type="ARBA" id="ARBA00018111"/>
    </source>
</evidence>
<dbReference type="InterPro" id="IPR036388">
    <property type="entry name" value="WH-like_DNA-bd_sf"/>
</dbReference>
<dbReference type="EMBL" id="JABZFV010000385">
    <property type="protein sequence ID" value="MBF0935767.1"/>
    <property type="molecule type" value="Genomic_DNA"/>
</dbReference>
<dbReference type="Pfam" id="PF21982">
    <property type="entry name" value="RecX_HTH1"/>
    <property type="match status" value="1"/>
</dbReference>
<keyword evidence="5" id="KW-0963">Cytoplasm</keyword>
<dbReference type="PANTHER" id="PTHR33602:SF1">
    <property type="entry name" value="REGULATORY PROTEIN RECX FAMILY PROTEIN"/>
    <property type="match status" value="1"/>
</dbReference>
<feature type="non-terminal residue" evidence="7">
    <location>
        <position position="117"/>
    </location>
</feature>
<comment type="subcellular location">
    <subcellularLocation>
        <location evidence="2">Cytoplasm</location>
    </subcellularLocation>
</comment>
<comment type="function">
    <text evidence="1">Modulates RecA activity.</text>
</comment>
<dbReference type="PANTHER" id="PTHR33602">
    <property type="entry name" value="REGULATORY PROTEIN RECX FAMILY PROTEIN"/>
    <property type="match status" value="1"/>
</dbReference>
<organism evidence="7 8">
    <name type="scientific">Abiotrophia defectiva</name>
    <name type="common">Streptococcus defectivus</name>
    <dbReference type="NCBI Taxonomy" id="46125"/>
    <lineage>
        <taxon>Bacteria</taxon>
        <taxon>Bacillati</taxon>
        <taxon>Bacillota</taxon>
        <taxon>Bacilli</taxon>
        <taxon>Lactobacillales</taxon>
        <taxon>Aerococcaceae</taxon>
        <taxon>Abiotrophia</taxon>
    </lineage>
</organism>
<evidence type="ECO:0000313" key="7">
    <source>
        <dbReference type="EMBL" id="MBF0935767.1"/>
    </source>
</evidence>
<evidence type="ECO:0000313" key="8">
    <source>
        <dbReference type="Proteomes" id="UP000757900"/>
    </source>
</evidence>
<accession>A0A929QUN8</accession>
<evidence type="ECO:0000256" key="3">
    <source>
        <dbReference type="ARBA" id="ARBA00009695"/>
    </source>
</evidence>
<feature type="domain" description="RecX first three-helical" evidence="6">
    <location>
        <begin position="13"/>
        <end position="48"/>
    </location>
</feature>
<sequence>MLSEEQEHTYEKAMDQALRFLAPRFLSSYELRQKMIRKGIPSKLIDQVEAKLIEYDYINDDRLAEQVANLYKRECKRGLFYIKNKMRLRGLEPGQHLDDYDERQAAFRVVQRKYGLD</sequence>
<comment type="caution">
    <text evidence="7">The sequence shown here is derived from an EMBL/GenBank/DDBJ whole genome shotgun (WGS) entry which is preliminary data.</text>
</comment>